<dbReference type="Gene3D" id="3.30.565.10">
    <property type="entry name" value="Histidine kinase-like ATPase, C-terminal domain"/>
    <property type="match status" value="1"/>
</dbReference>
<dbReference type="SUPFAM" id="SSF55874">
    <property type="entry name" value="ATPase domain of HSP90 chaperone/DNA topoisomerase II/histidine kinase"/>
    <property type="match status" value="1"/>
</dbReference>
<keyword evidence="5 12" id="KW-0418">Kinase</keyword>
<dbReference type="InterPro" id="IPR011006">
    <property type="entry name" value="CheY-like_superfamily"/>
</dbReference>
<dbReference type="Gene3D" id="3.40.50.2300">
    <property type="match status" value="1"/>
</dbReference>
<feature type="domain" description="Response regulatory" evidence="11">
    <location>
        <begin position="1099"/>
        <end position="1213"/>
    </location>
</feature>
<dbReference type="GO" id="GO:0005886">
    <property type="term" value="C:plasma membrane"/>
    <property type="evidence" value="ECO:0007669"/>
    <property type="project" value="TreeGrafter"/>
</dbReference>
<evidence type="ECO:0000256" key="3">
    <source>
        <dbReference type="ARBA" id="ARBA00022553"/>
    </source>
</evidence>
<protein>
    <recommendedName>
        <fullName evidence="2">histidine kinase</fullName>
        <ecNumber evidence="2">2.7.13.3</ecNumber>
    </recommendedName>
</protein>
<dbReference type="InterPro" id="IPR001789">
    <property type="entry name" value="Sig_transdc_resp-reg_receiver"/>
</dbReference>
<feature type="modified residue" description="4-aspartylphosphate" evidence="7">
    <location>
        <position position="1148"/>
    </location>
</feature>
<dbReference type="SMART" id="SM00387">
    <property type="entry name" value="HATPase_c"/>
    <property type="match status" value="1"/>
</dbReference>
<dbReference type="Pfam" id="PF07495">
    <property type="entry name" value="Y_Y_Y"/>
    <property type="match status" value="1"/>
</dbReference>
<dbReference type="Gene3D" id="1.10.287.130">
    <property type="match status" value="1"/>
</dbReference>
<dbReference type="Pfam" id="PF02518">
    <property type="entry name" value="HATPase_c"/>
    <property type="match status" value="1"/>
</dbReference>
<dbReference type="FunFam" id="1.10.287.130:FF:000028">
    <property type="entry name" value="Hybrid signal transduction histidine kinase"/>
    <property type="match status" value="1"/>
</dbReference>
<dbReference type="PANTHER" id="PTHR43047:SF72">
    <property type="entry name" value="OSMOSENSING HISTIDINE PROTEIN KINASE SLN1"/>
    <property type="match status" value="1"/>
</dbReference>
<dbReference type="AlphaFoldDB" id="A0A3M8T4X9"/>
<accession>A0A3M8T4X9</accession>
<dbReference type="InterPro" id="IPR011110">
    <property type="entry name" value="Reg_prop"/>
</dbReference>
<name>A0A3M8T4X9_9GAMM</name>
<dbReference type="InterPro" id="IPR036890">
    <property type="entry name" value="HATPase_C_sf"/>
</dbReference>
<evidence type="ECO:0000256" key="4">
    <source>
        <dbReference type="ARBA" id="ARBA00022679"/>
    </source>
</evidence>
<dbReference type="FunFam" id="3.30.565.10:FF:000010">
    <property type="entry name" value="Sensor histidine kinase RcsC"/>
    <property type="match status" value="1"/>
</dbReference>
<dbReference type="CDD" id="cd17546">
    <property type="entry name" value="REC_hyHK_CKI1_RcsC-like"/>
    <property type="match status" value="1"/>
</dbReference>
<dbReference type="InterPro" id="IPR003661">
    <property type="entry name" value="HisK_dim/P_dom"/>
</dbReference>
<keyword evidence="4" id="KW-0808">Transferase</keyword>
<dbReference type="GO" id="GO:0009927">
    <property type="term" value="F:histidine phosphotransfer kinase activity"/>
    <property type="evidence" value="ECO:0007669"/>
    <property type="project" value="TreeGrafter"/>
</dbReference>
<dbReference type="Proteomes" id="UP000267049">
    <property type="component" value="Unassembled WGS sequence"/>
</dbReference>
<dbReference type="PANTHER" id="PTHR43047">
    <property type="entry name" value="TWO-COMPONENT HISTIDINE PROTEIN KINASE"/>
    <property type="match status" value="1"/>
</dbReference>
<dbReference type="Pfam" id="PF00512">
    <property type="entry name" value="HisKA"/>
    <property type="match status" value="1"/>
</dbReference>
<dbReference type="Gene3D" id="2.60.40.10">
    <property type="entry name" value="Immunoglobulins"/>
    <property type="match status" value="1"/>
</dbReference>
<keyword evidence="9" id="KW-0812">Transmembrane</keyword>
<proteinExistence type="predicted"/>
<keyword evidence="3 7" id="KW-0597">Phosphoprotein</keyword>
<dbReference type="EC" id="2.7.13.3" evidence="2"/>
<feature type="region of interest" description="Disordered" evidence="8">
    <location>
        <begin position="30"/>
        <end position="55"/>
    </location>
</feature>
<dbReference type="InterPro" id="IPR015943">
    <property type="entry name" value="WD40/YVTN_repeat-like_dom_sf"/>
</dbReference>
<dbReference type="InterPro" id="IPR011123">
    <property type="entry name" value="Y_Y_Y"/>
</dbReference>
<evidence type="ECO:0000256" key="5">
    <source>
        <dbReference type="ARBA" id="ARBA00022777"/>
    </source>
</evidence>
<dbReference type="InterPro" id="IPR005467">
    <property type="entry name" value="His_kinase_dom"/>
</dbReference>
<dbReference type="Gene3D" id="2.130.10.10">
    <property type="entry name" value="YVTN repeat-like/Quinoprotein amine dehydrogenase"/>
    <property type="match status" value="3"/>
</dbReference>
<dbReference type="EMBL" id="RIBS01000001">
    <property type="protein sequence ID" value="RNF86524.1"/>
    <property type="molecule type" value="Genomic_DNA"/>
</dbReference>
<evidence type="ECO:0000256" key="9">
    <source>
        <dbReference type="SAM" id="Phobius"/>
    </source>
</evidence>
<dbReference type="SUPFAM" id="SSF63829">
    <property type="entry name" value="Calcium-dependent phosphotriesterase"/>
    <property type="match status" value="3"/>
</dbReference>
<evidence type="ECO:0000256" key="7">
    <source>
        <dbReference type="PROSITE-ProRule" id="PRU00169"/>
    </source>
</evidence>
<dbReference type="SUPFAM" id="SSF52172">
    <property type="entry name" value="CheY-like"/>
    <property type="match status" value="1"/>
</dbReference>
<keyword evidence="6" id="KW-0902">Two-component regulatory system</keyword>
<keyword evidence="13" id="KW-1185">Reference proteome</keyword>
<reference evidence="12 13" key="1">
    <citation type="submission" date="2018-11" db="EMBL/GenBank/DDBJ databases">
        <title>Lysobacter cryohumiis sp. nov., isolated from soil in the Tianshan Mountains, Xinjiang, China.</title>
        <authorList>
            <person name="Luo Y."/>
            <person name="Sheng H."/>
        </authorList>
    </citation>
    <scope>NUCLEOTIDE SEQUENCE [LARGE SCALE GENOMIC DNA]</scope>
    <source>
        <strain evidence="12 13">ZS60</strain>
    </source>
</reference>
<evidence type="ECO:0000256" key="2">
    <source>
        <dbReference type="ARBA" id="ARBA00012438"/>
    </source>
</evidence>
<dbReference type="InterPro" id="IPR004358">
    <property type="entry name" value="Sig_transdc_His_kin-like_C"/>
</dbReference>
<feature type="domain" description="Histidine kinase" evidence="10">
    <location>
        <begin position="854"/>
        <end position="1072"/>
    </location>
</feature>
<dbReference type="Pfam" id="PF00072">
    <property type="entry name" value="Response_reg"/>
    <property type="match status" value="1"/>
</dbReference>
<comment type="catalytic activity">
    <reaction evidence="1">
        <text>ATP + protein L-histidine = ADP + protein N-phospho-L-histidine.</text>
        <dbReference type="EC" id="2.7.13.3"/>
    </reaction>
</comment>
<dbReference type="PROSITE" id="PS50110">
    <property type="entry name" value="RESPONSE_REGULATORY"/>
    <property type="match status" value="1"/>
</dbReference>
<dbReference type="InterPro" id="IPR003594">
    <property type="entry name" value="HATPase_dom"/>
</dbReference>
<dbReference type="InterPro" id="IPR036097">
    <property type="entry name" value="HisK_dim/P_sf"/>
</dbReference>
<gene>
    <name evidence="12" type="ORF">EER27_00840</name>
</gene>
<evidence type="ECO:0000256" key="1">
    <source>
        <dbReference type="ARBA" id="ARBA00000085"/>
    </source>
</evidence>
<sequence>MLVIGAGTARQVATSAADFSIAPALPRTGAAAQPAASTRHAPAPPAPAHRAGIPESPRVRAVGVAEGLPSSTVTGMAFDHSGYLWVATVDGLARYDGISVRVWRHVPGDAASLPGNYVEDVHVDAQDRVWASVEGRGLSVLDPQRRGFRHYSKATVAQIGSDDVWAITSRGDEIWFGTFGGGLYRIAGDGRVSRFMPDPRDPHSLPSDTVLSLAFDPTGDLWIGTRAGLARWNGRTFDRLELPGESSAPMVYSVTPQGSALWVGARTGVFRREDDGRWTNPPWSAMFEAPNAVFDVAPDGAGQYWLGSQRNLWHVVPGESPLPVTSGRQGPARAVTQVLRQKDGALWFPLAGRGLGYLRADWRRVAQFSRAQGELIGELYRAVTPSLHGGWWVVGARGEVERIDRDGRVLAINEVLREQLSEYKPLSAVEDRQGRLWLGGSNLLRRIDGNQLRTWNGDSGADAPPDGAIVLFAIAPDGSLWLSSAGAGLQRRDPDSGRVLKVIQSGPEQGLGVGDLEAMRFDRDGRLWIAGDNGLAVWNPSADRFEQAVGITGDRVFGFDFDGADGLWLQRLSGLERYRRDGARWRRTARASIEEGIPAVEGSGLHVDRHGRVWLATLRGLFRWDPQQRRLRRFGLADGFSSQEFVDHSTTLDGHGVLGAGLEDGGVVLVDTLAPDLPAQTPKLQVEPVEVRRHGRWLELPGRADAQAADAWPTLAPNDRELRLQLRLLAFEDPGSNLYFSRLEGYDADWVAHGGNGDRVFAGLPAGNYVLRARAVDAARNPAIERVLRFRVQPPWWRTRWAYAGAIALVLLVAWWIASAWRARLRRRNAQLRAEHEREVAEHASQAKTQFLATLGHEVRTPMTGVLGMSELLLATPLDQRQRGYAEAIHGAGGHLLRLVNDALDLARVEAGKLALGDEPFDLRRLVDEVAALMAPLARRRGLTFDLHVSDDAPHWVRGDSVRVRQVLLNLIGNGVKFTAQGRVWLGVQGLEPTGARFEIGDTGPGLNTEQQARLFRRFEQAEGARTSARYGGSGLGLAISQELAAAMAGTIAVDSTPGQGTRFIVALPLAPAEPAVDADAAAWPASTLHAHEETGGLDLLLVEDDATVAEVVIGLLQSLGHRVSHAAHGLAALSEVASGRHDIALLDLDLPGIDGFALARQLRSLGFTAPLVAITARADAEAEPLAMAAGFNHFVRKPVTAAMLARAIATVRAHDARALPSVDPDVAKDAL</sequence>
<evidence type="ECO:0000259" key="11">
    <source>
        <dbReference type="PROSITE" id="PS50110"/>
    </source>
</evidence>
<dbReference type="OrthoDB" id="176203at2"/>
<evidence type="ECO:0000256" key="8">
    <source>
        <dbReference type="SAM" id="MobiDB-lite"/>
    </source>
</evidence>
<feature type="transmembrane region" description="Helical" evidence="9">
    <location>
        <begin position="801"/>
        <end position="818"/>
    </location>
</feature>
<evidence type="ECO:0000259" key="10">
    <source>
        <dbReference type="PROSITE" id="PS50109"/>
    </source>
</evidence>
<dbReference type="SMART" id="SM00448">
    <property type="entry name" value="REC"/>
    <property type="match status" value="1"/>
</dbReference>
<evidence type="ECO:0000313" key="12">
    <source>
        <dbReference type="EMBL" id="RNF86524.1"/>
    </source>
</evidence>
<evidence type="ECO:0000313" key="13">
    <source>
        <dbReference type="Proteomes" id="UP000267049"/>
    </source>
</evidence>
<dbReference type="CDD" id="cd00082">
    <property type="entry name" value="HisKA"/>
    <property type="match status" value="1"/>
</dbReference>
<dbReference type="SMART" id="SM00388">
    <property type="entry name" value="HisKA"/>
    <property type="match status" value="1"/>
</dbReference>
<dbReference type="Pfam" id="PF07494">
    <property type="entry name" value="Reg_prop"/>
    <property type="match status" value="2"/>
</dbReference>
<keyword evidence="9" id="KW-1133">Transmembrane helix</keyword>
<evidence type="ECO:0000256" key="6">
    <source>
        <dbReference type="ARBA" id="ARBA00023012"/>
    </source>
</evidence>
<dbReference type="GO" id="GO:0000155">
    <property type="term" value="F:phosphorelay sensor kinase activity"/>
    <property type="evidence" value="ECO:0007669"/>
    <property type="project" value="InterPro"/>
</dbReference>
<dbReference type="InterPro" id="IPR013783">
    <property type="entry name" value="Ig-like_fold"/>
</dbReference>
<dbReference type="PRINTS" id="PR00344">
    <property type="entry name" value="BCTRLSENSOR"/>
</dbReference>
<comment type="caution">
    <text evidence="12">The sequence shown here is derived from an EMBL/GenBank/DDBJ whole genome shotgun (WGS) entry which is preliminary data.</text>
</comment>
<organism evidence="12 13">
    <name type="scientific">Montanilutibacter psychrotolerans</name>
    <dbReference type="NCBI Taxonomy" id="1327343"/>
    <lineage>
        <taxon>Bacteria</taxon>
        <taxon>Pseudomonadati</taxon>
        <taxon>Pseudomonadota</taxon>
        <taxon>Gammaproteobacteria</taxon>
        <taxon>Lysobacterales</taxon>
        <taxon>Lysobacteraceae</taxon>
        <taxon>Montanilutibacter</taxon>
    </lineage>
</organism>
<dbReference type="CDD" id="cd16922">
    <property type="entry name" value="HATPase_EvgS-ArcB-TorS-like"/>
    <property type="match status" value="1"/>
</dbReference>
<dbReference type="SUPFAM" id="SSF47384">
    <property type="entry name" value="Homodimeric domain of signal transducing histidine kinase"/>
    <property type="match status" value="1"/>
</dbReference>
<keyword evidence="9" id="KW-0472">Membrane</keyword>
<dbReference type="PROSITE" id="PS50109">
    <property type="entry name" value="HIS_KIN"/>
    <property type="match status" value="1"/>
</dbReference>